<dbReference type="Pfam" id="PF25346">
    <property type="entry name" value="PH_MRCK"/>
    <property type="match status" value="1"/>
</dbReference>
<keyword evidence="5" id="KW-0963">Cytoplasm</keyword>
<dbReference type="Proteomes" id="UP000694390">
    <property type="component" value="Chromosome 7"/>
</dbReference>
<evidence type="ECO:0000256" key="15">
    <source>
        <dbReference type="ARBA" id="ARBA00023054"/>
    </source>
</evidence>
<dbReference type="Gene3D" id="1.20.5.340">
    <property type="match status" value="1"/>
</dbReference>
<dbReference type="CDD" id="cd01243">
    <property type="entry name" value="PH_MRCK"/>
    <property type="match status" value="1"/>
</dbReference>
<comment type="subcellular location">
    <subcellularLocation>
        <location evidence="2">Cytoplasm</location>
    </subcellularLocation>
</comment>
<dbReference type="Gene3D" id="2.30.29.30">
    <property type="entry name" value="Pleckstrin-homology domain (PH domain)/Phosphotyrosine-binding domain (PTB)"/>
    <property type="match status" value="1"/>
</dbReference>
<evidence type="ECO:0000259" key="24">
    <source>
        <dbReference type="PROSITE" id="PS51285"/>
    </source>
</evidence>
<evidence type="ECO:0000259" key="20">
    <source>
        <dbReference type="PROSITE" id="PS50003"/>
    </source>
</evidence>
<dbReference type="InterPro" id="IPR014930">
    <property type="entry name" value="Myotonic_dystrophy_kinase_coil"/>
</dbReference>
<dbReference type="InterPro" id="IPR000719">
    <property type="entry name" value="Prot_kinase_dom"/>
</dbReference>
<keyword evidence="10 18" id="KW-0547">Nucleotide-binding</keyword>
<dbReference type="SMART" id="SM00233">
    <property type="entry name" value="PH"/>
    <property type="match status" value="1"/>
</dbReference>
<dbReference type="SUPFAM" id="SSF56112">
    <property type="entry name" value="Protein kinase-like (PK-like)"/>
    <property type="match status" value="1"/>
</dbReference>
<dbReference type="SUPFAM" id="SSF57889">
    <property type="entry name" value="Cysteine-rich domain"/>
    <property type="match status" value="1"/>
</dbReference>
<feature type="binding site" evidence="18">
    <location>
        <position position="99"/>
    </location>
    <ligand>
        <name>ATP</name>
        <dbReference type="ChEBI" id="CHEBI:30616"/>
    </ligand>
</feature>
<dbReference type="PROSITE" id="PS50219">
    <property type="entry name" value="CNH"/>
    <property type="match status" value="1"/>
</dbReference>
<keyword evidence="11" id="KW-0863">Zinc-finger</keyword>
<evidence type="ECO:0000259" key="21">
    <source>
        <dbReference type="PROSITE" id="PS50011"/>
    </source>
</evidence>
<dbReference type="SMART" id="SM00133">
    <property type="entry name" value="S_TK_X"/>
    <property type="match status" value="1"/>
</dbReference>
<keyword evidence="9" id="KW-0479">Metal-binding</keyword>
<feature type="domain" description="CNH" evidence="23">
    <location>
        <begin position="1039"/>
        <end position="1343"/>
    </location>
</feature>
<evidence type="ECO:0000256" key="14">
    <source>
        <dbReference type="ARBA" id="ARBA00022840"/>
    </source>
</evidence>
<dbReference type="PROSITE" id="PS00107">
    <property type="entry name" value="PROTEIN_KINASE_ATP"/>
    <property type="match status" value="1"/>
</dbReference>
<evidence type="ECO:0000256" key="6">
    <source>
        <dbReference type="ARBA" id="ARBA00022527"/>
    </source>
</evidence>
<evidence type="ECO:0000256" key="18">
    <source>
        <dbReference type="PROSITE-ProRule" id="PRU10141"/>
    </source>
</evidence>
<reference evidence="25" key="1">
    <citation type="submission" date="2019-06" db="EMBL/GenBank/DDBJ databases">
        <title>G10K-VGP Goodes thornscrub tortoise genome, primary haplotype.</title>
        <authorList>
            <person name="Murphy B."/>
            <person name="Edwards T."/>
            <person name="Rhie A."/>
            <person name="Koren S."/>
            <person name="Phillippy A."/>
            <person name="Fedrigo O."/>
            <person name="Haase B."/>
            <person name="Mountcastle J."/>
            <person name="Lewin H."/>
            <person name="Damas J."/>
            <person name="Howe K."/>
            <person name="Formenti G."/>
            <person name="Myers G."/>
            <person name="Durbin R."/>
            <person name="Jarvis E.D."/>
        </authorList>
    </citation>
    <scope>NUCLEOTIDE SEQUENCE [LARGE SCALE GENOMIC DNA]</scope>
</reference>
<evidence type="ECO:0000256" key="7">
    <source>
        <dbReference type="ARBA" id="ARBA00022553"/>
    </source>
</evidence>
<keyword evidence="14 18" id="KW-0067">ATP-binding</keyword>
<dbReference type="InterPro" id="IPR011993">
    <property type="entry name" value="PH-like_dom_sf"/>
</dbReference>
<dbReference type="FunFam" id="1.10.510.10:FF:000014">
    <property type="entry name" value="Non-specific serine/threonine protein kinase"/>
    <property type="match status" value="1"/>
</dbReference>
<dbReference type="InterPro" id="IPR008271">
    <property type="entry name" value="Ser/Thr_kinase_AS"/>
</dbReference>
<dbReference type="InterPro" id="IPR017441">
    <property type="entry name" value="Protein_kinase_ATP_BS"/>
</dbReference>
<comment type="similarity">
    <text evidence="3">Belongs to the protein kinase superfamily. AGC Ser/Thr protein kinase family. DMPK subfamily.</text>
</comment>
<feature type="domain" description="PH" evidence="20">
    <location>
        <begin position="894"/>
        <end position="1013"/>
    </location>
</feature>
<proteinExistence type="inferred from homology"/>
<dbReference type="PROSITE" id="PS00108">
    <property type="entry name" value="PROTEIN_KINASE_ST"/>
    <property type="match status" value="1"/>
</dbReference>
<keyword evidence="13" id="KW-0862">Zinc</keyword>
<reference evidence="25" key="2">
    <citation type="submission" date="2025-08" db="UniProtKB">
        <authorList>
            <consortium name="Ensembl"/>
        </authorList>
    </citation>
    <scope>IDENTIFICATION</scope>
</reference>
<evidence type="ECO:0000256" key="11">
    <source>
        <dbReference type="ARBA" id="ARBA00022771"/>
    </source>
</evidence>
<evidence type="ECO:0000256" key="13">
    <source>
        <dbReference type="ARBA" id="ARBA00022833"/>
    </source>
</evidence>
<evidence type="ECO:0000256" key="10">
    <source>
        <dbReference type="ARBA" id="ARBA00022741"/>
    </source>
</evidence>
<keyword evidence="7" id="KW-0597">Phosphoprotein</keyword>
<dbReference type="Pfam" id="PF08826">
    <property type="entry name" value="DMPK_coil"/>
    <property type="match status" value="1"/>
</dbReference>
<dbReference type="InterPro" id="IPR001180">
    <property type="entry name" value="CNH_dom"/>
</dbReference>
<dbReference type="FunFam" id="3.30.200.20:FF:001209">
    <property type="entry name" value="Serine/threonine-protein kinase MRCK beta"/>
    <property type="match status" value="1"/>
</dbReference>
<evidence type="ECO:0000256" key="16">
    <source>
        <dbReference type="ARBA" id="ARBA00047899"/>
    </source>
</evidence>
<keyword evidence="12" id="KW-0418">Kinase</keyword>
<dbReference type="GO" id="GO:0031032">
    <property type="term" value="P:actomyosin structure organization"/>
    <property type="evidence" value="ECO:0007669"/>
    <property type="project" value="TreeGrafter"/>
</dbReference>
<evidence type="ECO:0000256" key="1">
    <source>
        <dbReference type="ARBA" id="ARBA00001946"/>
    </source>
</evidence>
<evidence type="ECO:0000256" key="3">
    <source>
        <dbReference type="ARBA" id="ARBA00005719"/>
    </source>
</evidence>
<dbReference type="GO" id="GO:0008270">
    <property type="term" value="F:zinc ion binding"/>
    <property type="evidence" value="ECO:0007669"/>
    <property type="project" value="UniProtKB-KW"/>
</dbReference>
<dbReference type="SMART" id="SM00220">
    <property type="entry name" value="S_TKc"/>
    <property type="match status" value="1"/>
</dbReference>
<dbReference type="InterPro" id="IPR011009">
    <property type="entry name" value="Kinase-like_dom_sf"/>
</dbReference>
<dbReference type="InterPro" id="IPR000961">
    <property type="entry name" value="AGC-kinase_C"/>
</dbReference>
<dbReference type="GO" id="GO:0005737">
    <property type="term" value="C:cytoplasm"/>
    <property type="evidence" value="ECO:0007669"/>
    <property type="project" value="UniProtKB-SubCell"/>
</dbReference>
<feature type="domain" description="AGC-kinase C-terminal" evidence="24">
    <location>
        <begin position="337"/>
        <end position="407"/>
    </location>
</feature>
<keyword evidence="26" id="KW-1185">Reference proteome</keyword>
<evidence type="ECO:0000256" key="2">
    <source>
        <dbReference type="ARBA" id="ARBA00004496"/>
    </source>
</evidence>
<dbReference type="PANTHER" id="PTHR22988">
    <property type="entry name" value="MYOTONIC DYSTROPHY S/T KINASE-RELATED"/>
    <property type="match status" value="1"/>
</dbReference>
<evidence type="ECO:0000259" key="22">
    <source>
        <dbReference type="PROSITE" id="PS50081"/>
    </source>
</evidence>
<dbReference type="PROSITE" id="PS50011">
    <property type="entry name" value="PROTEIN_KINASE_DOM"/>
    <property type="match status" value="1"/>
</dbReference>
<dbReference type="InterPro" id="IPR001849">
    <property type="entry name" value="PH_domain"/>
</dbReference>
<dbReference type="InterPro" id="IPR031597">
    <property type="entry name" value="KELK"/>
</dbReference>
<comment type="cofactor">
    <cofactor evidence="1">
        <name>Mg(2+)</name>
        <dbReference type="ChEBI" id="CHEBI:18420"/>
    </cofactor>
</comment>
<dbReference type="Ensembl" id="ENSGEVT00005009867.1">
    <property type="protein sequence ID" value="ENSGEVP00005009412.1"/>
    <property type="gene ID" value="ENSGEVG00005004892.1"/>
</dbReference>
<feature type="domain" description="Protein kinase" evidence="21">
    <location>
        <begin position="70"/>
        <end position="336"/>
    </location>
</feature>
<reference evidence="25" key="3">
    <citation type="submission" date="2025-09" db="UniProtKB">
        <authorList>
            <consortium name="Ensembl"/>
        </authorList>
    </citation>
    <scope>IDENTIFICATION</scope>
</reference>
<keyword evidence="6" id="KW-0723">Serine/threonine-protein kinase</keyword>
<dbReference type="Pfam" id="PF00433">
    <property type="entry name" value="Pkinase_C"/>
    <property type="match status" value="1"/>
</dbReference>
<evidence type="ECO:0000256" key="5">
    <source>
        <dbReference type="ARBA" id="ARBA00022490"/>
    </source>
</evidence>
<dbReference type="PROSITE" id="PS50003">
    <property type="entry name" value="PH_DOMAIN"/>
    <property type="match status" value="1"/>
</dbReference>
<dbReference type="SMART" id="SM00109">
    <property type="entry name" value="C1"/>
    <property type="match status" value="1"/>
</dbReference>
<organism evidence="25 26">
    <name type="scientific">Gopherus evgoodei</name>
    <name type="common">Goodes thornscrub tortoise</name>
    <dbReference type="NCBI Taxonomy" id="1825980"/>
    <lineage>
        <taxon>Eukaryota</taxon>
        <taxon>Metazoa</taxon>
        <taxon>Chordata</taxon>
        <taxon>Craniata</taxon>
        <taxon>Vertebrata</taxon>
        <taxon>Euteleostomi</taxon>
        <taxon>Archelosauria</taxon>
        <taxon>Testudinata</taxon>
        <taxon>Testudines</taxon>
        <taxon>Cryptodira</taxon>
        <taxon>Durocryptodira</taxon>
        <taxon>Testudinoidea</taxon>
        <taxon>Testudinidae</taxon>
        <taxon>Gopherus</taxon>
    </lineage>
</organism>
<dbReference type="InterPro" id="IPR002219">
    <property type="entry name" value="PKC_DAG/PE"/>
</dbReference>
<dbReference type="CDD" id="cd20866">
    <property type="entry name" value="C1_MRCKgamma"/>
    <property type="match status" value="1"/>
</dbReference>
<evidence type="ECO:0000256" key="12">
    <source>
        <dbReference type="ARBA" id="ARBA00022777"/>
    </source>
</evidence>
<dbReference type="GeneTree" id="ENSGT01030000234517"/>
<dbReference type="PANTHER" id="PTHR22988:SF78">
    <property type="entry name" value="NON-SPECIFIC SERINE_THREONINE PROTEIN KINASE"/>
    <property type="match status" value="1"/>
</dbReference>
<comment type="catalytic activity">
    <reaction evidence="17">
        <text>L-seryl-[protein] + ATP = O-phospho-L-seryl-[protein] + ADP + H(+)</text>
        <dbReference type="Rhea" id="RHEA:17989"/>
        <dbReference type="Rhea" id="RHEA-COMP:9863"/>
        <dbReference type="Rhea" id="RHEA-COMP:11604"/>
        <dbReference type="ChEBI" id="CHEBI:15378"/>
        <dbReference type="ChEBI" id="CHEBI:29999"/>
        <dbReference type="ChEBI" id="CHEBI:30616"/>
        <dbReference type="ChEBI" id="CHEBI:83421"/>
        <dbReference type="ChEBI" id="CHEBI:456216"/>
        <dbReference type="EC" id="2.7.11.1"/>
    </reaction>
</comment>
<dbReference type="InterPro" id="IPR046349">
    <property type="entry name" value="C1-like_sf"/>
</dbReference>
<name>A0A8C4W329_9SAUR</name>
<dbReference type="PROSITE" id="PS00479">
    <property type="entry name" value="ZF_DAG_PE_1"/>
    <property type="match status" value="1"/>
</dbReference>
<dbReference type="SUPFAM" id="SSF50729">
    <property type="entry name" value="PH domain-like"/>
    <property type="match status" value="1"/>
</dbReference>
<dbReference type="PROSITE" id="PS50081">
    <property type="entry name" value="ZF_DAG_PE_2"/>
    <property type="match status" value="1"/>
</dbReference>
<sequence length="1343" mass="150390">MCSPVERRLAGLRELLQGPGLESLLDVLLCLYRECSGAPLRRERSVQQFLEWATPFVTKVKEMCLRREDFELLKVIGRGAFGEVAVVRLRNSEKVYAMKILHKWEMLKRAETACFREEKDVLVKGDSQWITALHYAFQDEQYLYLVMDYYVGGDLLTLLSKFEDRLPEDMACFYLAEMVLAIHSIHQLQYVHRDIKPDNILIDMNGHIRLADFGSCLRLRPDGTVESAVAVGTPDYISPEILQAMEDGKGKYGPECDWWSLGVCMYELLFGETPFYAESLVETYGKIMNHENHLQFPTDITDVSEPAKDLIQGLLCRQELRLGQNGIEDFKRHPFFEGIDWDNIRASTPPYVPEVNSPADTSNFDVDDDTLKELETLPPVSHSAFTGHHLPFVGFTFTSDATTSGAGHRSCSYREPFPGAEMQPPLRWSAGAVHAGIPHLVLRCSCLQGEAQQLSLTVIVSPQELSEAQERLKAQGQELQELLARQKQTAEELRCTEAKCGDLQAQLLRHVRQLRERQEETEAAARRVDGLRKELARVESGRKEVTRQCPPLPACTKCGTRSSEELRGLGNRTPGFYFRLCCWPCDLPQITYRSHLVDMNVLGWELLSLGLGNRFQGQMLLPSWSHLGLSSWVLAGLSPDSLSPSPRVSDEKESRGYLQALATRMTEELESLKHISTKTSDARSPDNHWKARRLQKMEASAKLELQSALEAEIRAKQGVQEELTEMKAAHLATERKLQEAEAQNRALQLELEKLKEELKVRSVEGKALEFPAWLTTHTGCALCGSVYTHWTNPRLSLCLWLPEIPPPPQIETPFCCFPPIFQPKSHSFKMRSFAVPTKCTRCTALMVGLLRQGYACEACNYVCHVSCAGGMAICPTPPEQLRKTMGVNPVTGTGTAFEGYLSVPKPAGVKKGWQRAFAMVSDFKLFLYDVPEGRGSQCGVNVMQVVDMRDEQFSVMSVLASDVIHASNKDVPCIFRITSSQLATPPTTSSLLLLADSENEMKQWVQVLVELHRILQENRHHDRSVYILKEAYDNGLPLISQALSAAVIDRERIALGTEEGLFVIHLHTNGKSCHRLSSQHFGNADCTSLTLILCLSWFAEVLQLGDCRRVQLLLVSPQAQVLSVLCGKNHSVRLFSWVELETPESPGTKIAETKNCQTMVSGLICRGTTSVLCVASKRQVLCYQLTHSRPHSRRIKEIQAQGYVQCLDIMGDRLCVGYPSGFSLYPLLNEGAPLHLPHPEDPRGAAVAQMEALRAVEVSLSELILCFSGLGLYVDGQGRRTRQQELMWPATPLSCCEWWVCGMKGGWGQAREDGGGSSQYPIFDSCTGWDLHAGLKCPWSLNS</sequence>
<dbReference type="Pfam" id="PF15796">
    <property type="entry name" value="KELK"/>
    <property type="match status" value="1"/>
</dbReference>
<feature type="domain" description="Phorbol-ester/DAG-type" evidence="22">
    <location>
        <begin position="825"/>
        <end position="874"/>
    </location>
</feature>
<dbReference type="InterPro" id="IPR017892">
    <property type="entry name" value="Pkinase_C"/>
</dbReference>
<evidence type="ECO:0000256" key="8">
    <source>
        <dbReference type="ARBA" id="ARBA00022679"/>
    </source>
</evidence>
<evidence type="ECO:0000256" key="4">
    <source>
        <dbReference type="ARBA" id="ARBA00012513"/>
    </source>
</evidence>
<evidence type="ECO:0000256" key="17">
    <source>
        <dbReference type="ARBA" id="ARBA00048679"/>
    </source>
</evidence>
<evidence type="ECO:0000259" key="23">
    <source>
        <dbReference type="PROSITE" id="PS50219"/>
    </source>
</evidence>
<dbReference type="EC" id="2.7.11.1" evidence="4"/>
<dbReference type="OrthoDB" id="2156623at2759"/>
<dbReference type="FunFam" id="2.30.29.30:FF:000242">
    <property type="entry name" value="serine/threonine-protein kinase MRCK gamma isoform X1"/>
    <property type="match status" value="1"/>
</dbReference>
<keyword evidence="15 19" id="KW-0175">Coiled coil</keyword>
<dbReference type="InterPro" id="IPR050839">
    <property type="entry name" value="Rho-assoc_Ser/Thr_Kinase"/>
</dbReference>
<evidence type="ECO:0000313" key="25">
    <source>
        <dbReference type="Ensembl" id="ENSGEVP00005009412.1"/>
    </source>
</evidence>
<dbReference type="Gene3D" id="1.10.510.10">
    <property type="entry name" value="Transferase(Phosphotransferase) domain 1"/>
    <property type="match status" value="1"/>
</dbReference>
<accession>A0A8C4W329</accession>
<evidence type="ECO:0000256" key="9">
    <source>
        <dbReference type="ARBA" id="ARBA00022723"/>
    </source>
</evidence>
<evidence type="ECO:0000313" key="26">
    <source>
        <dbReference type="Proteomes" id="UP000694390"/>
    </source>
</evidence>
<keyword evidence="8" id="KW-0808">Transferase</keyword>
<dbReference type="Gene3D" id="3.30.60.20">
    <property type="match status" value="1"/>
</dbReference>
<gene>
    <name evidence="25" type="primary">CDC42BPG</name>
</gene>
<dbReference type="InterPro" id="IPR057529">
    <property type="entry name" value="MRCK/ROCK_PH"/>
</dbReference>
<comment type="catalytic activity">
    <reaction evidence="16">
        <text>L-threonyl-[protein] + ATP = O-phospho-L-threonyl-[protein] + ADP + H(+)</text>
        <dbReference type="Rhea" id="RHEA:46608"/>
        <dbReference type="Rhea" id="RHEA-COMP:11060"/>
        <dbReference type="Rhea" id="RHEA-COMP:11605"/>
        <dbReference type="ChEBI" id="CHEBI:15378"/>
        <dbReference type="ChEBI" id="CHEBI:30013"/>
        <dbReference type="ChEBI" id="CHEBI:30616"/>
        <dbReference type="ChEBI" id="CHEBI:61977"/>
        <dbReference type="ChEBI" id="CHEBI:456216"/>
        <dbReference type="EC" id="2.7.11.1"/>
    </reaction>
</comment>
<dbReference type="GO" id="GO:0042641">
    <property type="term" value="C:actomyosin"/>
    <property type="evidence" value="ECO:0007669"/>
    <property type="project" value="TreeGrafter"/>
</dbReference>
<feature type="coiled-coil region" evidence="19">
    <location>
        <begin position="465"/>
        <end position="548"/>
    </location>
</feature>
<dbReference type="Pfam" id="PF00130">
    <property type="entry name" value="C1_1"/>
    <property type="match status" value="1"/>
</dbReference>
<evidence type="ECO:0000256" key="19">
    <source>
        <dbReference type="SAM" id="Coils"/>
    </source>
</evidence>
<dbReference type="PROSITE" id="PS51285">
    <property type="entry name" value="AGC_KINASE_CTER"/>
    <property type="match status" value="1"/>
</dbReference>
<dbReference type="Gene3D" id="3.30.200.20">
    <property type="entry name" value="Phosphorylase Kinase, domain 1"/>
    <property type="match status" value="1"/>
</dbReference>
<dbReference type="GO" id="GO:0005524">
    <property type="term" value="F:ATP binding"/>
    <property type="evidence" value="ECO:0007669"/>
    <property type="project" value="UniProtKB-UniRule"/>
</dbReference>
<dbReference type="Pfam" id="PF00069">
    <property type="entry name" value="Pkinase"/>
    <property type="match status" value="1"/>
</dbReference>
<dbReference type="GO" id="GO:0004674">
    <property type="term" value="F:protein serine/threonine kinase activity"/>
    <property type="evidence" value="ECO:0007669"/>
    <property type="project" value="UniProtKB-KW"/>
</dbReference>
<dbReference type="Pfam" id="PF00780">
    <property type="entry name" value="CNH"/>
    <property type="match status" value="1"/>
</dbReference>
<protein>
    <recommendedName>
        <fullName evidence="4">non-specific serine/threonine protein kinase</fullName>
        <ecNumber evidence="4">2.7.11.1</ecNumber>
    </recommendedName>
</protein>
<feature type="coiled-coil region" evidence="19">
    <location>
        <begin position="709"/>
        <end position="764"/>
    </location>
</feature>